<dbReference type="PIRSF" id="PIRSF000390">
    <property type="entry name" value="PLP_StrS"/>
    <property type="match status" value="1"/>
</dbReference>
<comment type="caution">
    <text evidence="2">The sequence shown here is derived from an EMBL/GenBank/DDBJ whole genome shotgun (WGS) entry which is preliminary data.</text>
</comment>
<dbReference type="InterPro" id="IPR015421">
    <property type="entry name" value="PyrdxlP-dep_Trfase_major"/>
</dbReference>
<keyword evidence="1" id="KW-0663">Pyridoxal phosphate</keyword>
<sequence>MAPVPLYKPENVIGDEVIDGIRDVLASGWLTLGPETKSFEEEYSTVHATNHGIAVNSCTSALYACLRSLGIGTGSTVVVPAMTFSATANVVRLLDADVVLCDVTETGNMDPESLARQLVRYDVAAVIPVHLYGLPADMPEICRVAEEHGAAVIEDCAHAPGASISGEPVGSFGDAGCYSFYATKNMTTGEGGMIVTSDDKLENQVRKLRNHHQTKSPDEKQDNWGYDVDGLGFNFRMSEIQAVMGRSQLERLPEMNKARRQVAKQYLEALDEIPGLEWVGDPNSVENHVFHLFVIRVTDEYPLTRQQLYDHLAENDIVTGVHYPPISELSYYDNVRGDHDTADELYGEILSLPMFPEMTDSEQQTVVNSLRNPVDE</sequence>
<gene>
    <name evidence="2" type="ORF">GLW30_03075</name>
</gene>
<dbReference type="PANTHER" id="PTHR30244">
    <property type="entry name" value="TRANSAMINASE"/>
    <property type="match status" value="1"/>
</dbReference>
<dbReference type="InterPro" id="IPR000653">
    <property type="entry name" value="DegT/StrS_aminotransferase"/>
</dbReference>
<organism evidence="2 3">
    <name type="scientific">Halorubrum distributum</name>
    <dbReference type="NCBI Taxonomy" id="29283"/>
    <lineage>
        <taxon>Archaea</taxon>
        <taxon>Methanobacteriati</taxon>
        <taxon>Methanobacteriota</taxon>
        <taxon>Stenosarchaea group</taxon>
        <taxon>Halobacteria</taxon>
        <taxon>Halobacteriales</taxon>
        <taxon>Haloferacaceae</taxon>
        <taxon>Halorubrum</taxon>
        <taxon>Halorubrum distributum group</taxon>
    </lineage>
</organism>
<dbReference type="Pfam" id="PF01041">
    <property type="entry name" value="DegT_DnrJ_EryC1"/>
    <property type="match status" value="1"/>
</dbReference>
<accession>A0A6B1IHR2</accession>
<dbReference type="PANTHER" id="PTHR30244:SF34">
    <property type="entry name" value="DTDP-4-AMINO-4,6-DIDEOXYGALACTOSE TRANSAMINASE"/>
    <property type="match status" value="1"/>
</dbReference>
<protein>
    <submittedName>
        <fullName evidence="2">Aminotransferase class I/II-fold pyridoxal phosphate-dependent enzyme</fullName>
    </submittedName>
</protein>
<evidence type="ECO:0000313" key="3">
    <source>
        <dbReference type="Proteomes" id="UP000452321"/>
    </source>
</evidence>
<name>A0A6B1IHR2_9EURY</name>
<evidence type="ECO:0000256" key="1">
    <source>
        <dbReference type="RuleBase" id="RU004508"/>
    </source>
</evidence>
<proteinExistence type="inferred from homology"/>
<dbReference type="SUPFAM" id="SSF53383">
    <property type="entry name" value="PLP-dependent transferases"/>
    <property type="match status" value="1"/>
</dbReference>
<dbReference type="EMBL" id="WMFC01000003">
    <property type="protein sequence ID" value="MYL66710.1"/>
    <property type="molecule type" value="Genomic_DNA"/>
</dbReference>
<evidence type="ECO:0000313" key="2">
    <source>
        <dbReference type="EMBL" id="MYL66710.1"/>
    </source>
</evidence>
<keyword evidence="2" id="KW-0032">Aminotransferase</keyword>
<dbReference type="Proteomes" id="UP000452321">
    <property type="component" value="Unassembled WGS sequence"/>
</dbReference>
<dbReference type="InterPro" id="IPR015424">
    <property type="entry name" value="PyrdxlP-dep_Trfase"/>
</dbReference>
<dbReference type="AlphaFoldDB" id="A0A6B1IHR2"/>
<dbReference type="CDD" id="cd00616">
    <property type="entry name" value="AHBA_syn"/>
    <property type="match status" value="1"/>
</dbReference>
<reference evidence="2 3" key="1">
    <citation type="submission" date="2019-11" db="EMBL/GenBank/DDBJ databases">
        <title>Genome sequences of 17 halophilic strains isolated from different environments.</title>
        <authorList>
            <person name="Furrow R.E."/>
        </authorList>
    </citation>
    <scope>NUCLEOTIDE SEQUENCE [LARGE SCALE GENOMIC DNA]</scope>
    <source>
        <strain evidence="2 3">22502_06_Cabo</strain>
    </source>
</reference>
<dbReference type="RefSeq" id="WP_159357990.1">
    <property type="nucleotide sequence ID" value="NZ_WMFC01000003.1"/>
</dbReference>
<dbReference type="GO" id="GO:0000271">
    <property type="term" value="P:polysaccharide biosynthetic process"/>
    <property type="evidence" value="ECO:0007669"/>
    <property type="project" value="TreeGrafter"/>
</dbReference>
<keyword evidence="2" id="KW-0808">Transferase</keyword>
<dbReference type="Gene3D" id="3.40.640.10">
    <property type="entry name" value="Type I PLP-dependent aspartate aminotransferase-like (Major domain)"/>
    <property type="match status" value="1"/>
</dbReference>
<dbReference type="Gene3D" id="3.90.1150.10">
    <property type="entry name" value="Aspartate Aminotransferase, domain 1"/>
    <property type="match status" value="1"/>
</dbReference>
<dbReference type="GO" id="GO:0030170">
    <property type="term" value="F:pyridoxal phosphate binding"/>
    <property type="evidence" value="ECO:0007669"/>
    <property type="project" value="TreeGrafter"/>
</dbReference>
<comment type="similarity">
    <text evidence="1">Belongs to the DegT/DnrJ/EryC1 family.</text>
</comment>
<dbReference type="GO" id="GO:0008483">
    <property type="term" value="F:transaminase activity"/>
    <property type="evidence" value="ECO:0007669"/>
    <property type="project" value="UniProtKB-KW"/>
</dbReference>
<dbReference type="InterPro" id="IPR015422">
    <property type="entry name" value="PyrdxlP-dep_Trfase_small"/>
</dbReference>